<evidence type="ECO:0000313" key="4">
    <source>
        <dbReference type="Proteomes" id="UP000041254"/>
    </source>
</evidence>
<proteinExistence type="predicted"/>
<keyword evidence="1" id="KW-1133">Transmembrane helix</keyword>
<feature type="transmembrane region" description="Helical" evidence="1">
    <location>
        <begin position="28"/>
        <end position="49"/>
    </location>
</feature>
<gene>
    <name evidence="3" type="ORF">Vbra_19723</name>
</gene>
<dbReference type="PhylomeDB" id="A0A0G4H719"/>
<evidence type="ECO:0000256" key="1">
    <source>
        <dbReference type="SAM" id="Phobius"/>
    </source>
</evidence>
<keyword evidence="2" id="KW-0732">Signal</keyword>
<evidence type="ECO:0000256" key="2">
    <source>
        <dbReference type="SAM" id="SignalP"/>
    </source>
</evidence>
<evidence type="ECO:0008006" key="5">
    <source>
        <dbReference type="Google" id="ProtNLM"/>
    </source>
</evidence>
<dbReference type="VEuPathDB" id="CryptoDB:Vbra_19723"/>
<keyword evidence="1" id="KW-0472">Membrane</keyword>
<feature type="chain" id="PRO_5005191188" description="Transmembrane protein" evidence="2">
    <location>
        <begin position="21"/>
        <end position="348"/>
    </location>
</feature>
<feature type="transmembrane region" description="Helical" evidence="1">
    <location>
        <begin position="213"/>
        <end position="237"/>
    </location>
</feature>
<dbReference type="InParanoid" id="A0A0G4H719"/>
<feature type="transmembrane region" description="Helical" evidence="1">
    <location>
        <begin position="90"/>
        <end position="116"/>
    </location>
</feature>
<sequence length="348" mass="38345">MALTMIIIWSVALSPRFAAASSTDRDRFWMAVIYLAVFMPAIGLVNKLVRSLKEGVPTCNSLLIALPAIVYVLFPRMLQAEAVTLNSKLFYSVLISIFDLIMDISSPYSILLYLSAQKFVKARCKRRTLTAYSFTHIAVTATKAEAVSGSAMGKDNDATKTQHRKRKNSHLLRRQSSIMTTALSLAAPVGGLQSALVSLEVSPRYLRALSDQVNIWSTCELVALLFTNLAVLTAQAYAGASWEQLVEGAMGLVVLVAIEQLFELCVLCVLMRWNNLPMLSSRSEKGVLRRTILTLFLVAGSCISTWLPFFLMSLLRTVSRTVAQPRGITPELESSDLAAYCPHFLPVT</sequence>
<feature type="transmembrane region" description="Helical" evidence="1">
    <location>
        <begin position="61"/>
        <end position="78"/>
    </location>
</feature>
<dbReference type="AlphaFoldDB" id="A0A0G4H719"/>
<organism evidence="3 4">
    <name type="scientific">Vitrella brassicaformis (strain CCMP3155)</name>
    <dbReference type="NCBI Taxonomy" id="1169540"/>
    <lineage>
        <taxon>Eukaryota</taxon>
        <taxon>Sar</taxon>
        <taxon>Alveolata</taxon>
        <taxon>Colpodellida</taxon>
        <taxon>Vitrellaceae</taxon>
        <taxon>Vitrella</taxon>
    </lineage>
</organism>
<protein>
    <recommendedName>
        <fullName evidence="5">Transmembrane protein</fullName>
    </recommendedName>
</protein>
<keyword evidence="4" id="KW-1185">Reference proteome</keyword>
<name>A0A0G4H719_VITBC</name>
<accession>A0A0G4H719</accession>
<dbReference type="EMBL" id="CDMY01001045">
    <property type="protein sequence ID" value="CEM39678.1"/>
    <property type="molecule type" value="Genomic_DNA"/>
</dbReference>
<evidence type="ECO:0000313" key="3">
    <source>
        <dbReference type="EMBL" id="CEM39678.1"/>
    </source>
</evidence>
<feature type="transmembrane region" description="Helical" evidence="1">
    <location>
        <begin position="292"/>
        <end position="315"/>
    </location>
</feature>
<reference evidence="3 4" key="1">
    <citation type="submission" date="2014-11" db="EMBL/GenBank/DDBJ databases">
        <authorList>
            <person name="Zhu J."/>
            <person name="Qi W."/>
            <person name="Song R."/>
        </authorList>
    </citation>
    <scope>NUCLEOTIDE SEQUENCE [LARGE SCALE GENOMIC DNA]</scope>
</reference>
<dbReference type="Proteomes" id="UP000041254">
    <property type="component" value="Unassembled WGS sequence"/>
</dbReference>
<keyword evidence="1" id="KW-0812">Transmembrane</keyword>
<feature type="transmembrane region" description="Helical" evidence="1">
    <location>
        <begin position="249"/>
        <end position="271"/>
    </location>
</feature>
<feature type="signal peptide" evidence="2">
    <location>
        <begin position="1"/>
        <end position="20"/>
    </location>
</feature>